<evidence type="ECO:0000259" key="2">
    <source>
        <dbReference type="Pfam" id="PF00026"/>
    </source>
</evidence>
<dbReference type="Proteomes" id="UP000887574">
    <property type="component" value="Unplaced"/>
</dbReference>
<dbReference type="PANTHER" id="PTHR47966:SF8">
    <property type="entry name" value="ASPARTIC PROTEASE 1-RELATED"/>
    <property type="match status" value="1"/>
</dbReference>
<dbReference type="AlphaFoldDB" id="A0A915D2L8"/>
<reference evidence="4" key="1">
    <citation type="submission" date="2022-11" db="UniProtKB">
        <authorList>
            <consortium name="WormBaseParasite"/>
        </authorList>
    </citation>
    <scope>IDENTIFICATION</scope>
</reference>
<evidence type="ECO:0000313" key="3">
    <source>
        <dbReference type="Proteomes" id="UP000887574"/>
    </source>
</evidence>
<evidence type="ECO:0000313" key="4">
    <source>
        <dbReference type="WBParaSite" id="jg1477"/>
    </source>
</evidence>
<dbReference type="InterPro" id="IPR001461">
    <property type="entry name" value="Aspartic_peptidase_A1"/>
</dbReference>
<feature type="domain" description="Peptidase A1" evidence="2">
    <location>
        <begin position="5"/>
        <end position="153"/>
    </location>
</feature>
<dbReference type="GO" id="GO:0004190">
    <property type="term" value="F:aspartic-type endopeptidase activity"/>
    <property type="evidence" value="ECO:0007669"/>
    <property type="project" value="InterPro"/>
</dbReference>
<dbReference type="Gene3D" id="2.40.70.10">
    <property type="entry name" value="Acid Proteases"/>
    <property type="match status" value="1"/>
</dbReference>
<dbReference type="PANTHER" id="PTHR47966">
    <property type="entry name" value="BETA-SITE APP-CLEAVING ENZYME, ISOFORM A-RELATED"/>
    <property type="match status" value="1"/>
</dbReference>
<dbReference type="GO" id="GO:0005764">
    <property type="term" value="C:lysosome"/>
    <property type="evidence" value="ECO:0007669"/>
    <property type="project" value="TreeGrafter"/>
</dbReference>
<dbReference type="Pfam" id="PF00026">
    <property type="entry name" value="Asp"/>
    <property type="match status" value="1"/>
</dbReference>
<comment type="similarity">
    <text evidence="1">Belongs to the peptidase A1 family.</text>
</comment>
<keyword evidence="3" id="KW-1185">Reference proteome</keyword>
<protein>
    <submittedName>
        <fullName evidence="4">Peptidase A1 domain-containing protein</fullName>
    </submittedName>
</protein>
<organism evidence="3 4">
    <name type="scientific">Ditylenchus dipsaci</name>
    <dbReference type="NCBI Taxonomy" id="166011"/>
    <lineage>
        <taxon>Eukaryota</taxon>
        <taxon>Metazoa</taxon>
        <taxon>Ecdysozoa</taxon>
        <taxon>Nematoda</taxon>
        <taxon>Chromadorea</taxon>
        <taxon>Rhabditida</taxon>
        <taxon>Tylenchina</taxon>
        <taxon>Tylenchomorpha</taxon>
        <taxon>Sphaerularioidea</taxon>
        <taxon>Anguinidae</taxon>
        <taxon>Anguininae</taxon>
        <taxon>Ditylenchus</taxon>
    </lineage>
</organism>
<dbReference type="InterPro" id="IPR021109">
    <property type="entry name" value="Peptidase_aspartic_dom_sf"/>
</dbReference>
<sequence>MKKFSHSHTYVDSGRKINDTYGSGSLALDVFSIGGGIADVKQYFGVLDILEDYAFAYLTTAPIDGVLGLLPVSETRDNVSSFIHTISDQLDKKVFTIWSQSRKSIWDHTTSKAVLTLGGWDEQNCDKDNWFSTPIIDLQNWAFNVQSIHISGSDGSVVPVPAQSPHKLRLATTRSLL</sequence>
<proteinExistence type="inferred from homology"/>
<dbReference type="WBParaSite" id="jg1477">
    <property type="protein sequence ID" value="jg1477"/>
    <property type="gene ID" value="jg1477"/>
</dbReference>
<accession>A0A915D2L8</accession>
<evidence type="ECO:0000256" key="1">
    <source>
        <dbReference type="ARBA" id="ARBA00007447"/>
    </source>
</evidence>
<dbReference type="InterPro" id="IPR033121">
    <property type="entry name" value="PEPTIDASE_A1"/>
</dbReference>
<dbReference type="GO" id="GO:0006508">
    <property type="term" value="P:proteolysis"/>
    <property type="evidence" value="ECO:0007669"/>
    <property type="project" value="InterPro"/>
</dbReference>
<dbReference type="SUPFAM" id="SSF50630">
    <property type="entry name" value="Acid proteases"/>
    <property type="match status" value="1"/>
</dbReference>
<name>A0A915D2L8_9BILA</name>